<dbReference type="InterPro" id="IPR039448">
    <property type="entry name" value="Beta_helix"/>
</dbReference>
<proteinExistence type="predicted"/>
<dbReference type="Proteomes" id="UP000664779">
    <property type="component" value="Unassembled WGS sequence"/>
</dbReference>
<dbReference type="NCBIfam" id="TIGR03807">
    <property type="entry name" value="RR_fam_repeat"/>
    <property type="match status" value="2"/>
</dbReference>
<dbReference type="InterPro" id="IPR007742">
    <property type="entry name" value="NosD_dom"/>
</dbReference>
<dbReference type="PANTHER" id="PTHR22990">
    <property type="entry name" value="F-BOX ONLY PROTEIN"/>
    <property type="match status" value="1"/>
</dbReference>
<dbReference type="Pfam" id="PF05048">
    <property type="entry name" value="NosD"/>
    <property type="match status" value="1"/>
</dbReference>
<evidence type="ECO:0000313" key="4">
    <source>
        <dbReference type="EMBL" id="MBO0345276.1"/>
    </source>
</evidence>
<dbReference type="InterPro" id="IPR012334">
    <property type="entry name" value="Pectin_lyas_fold"/>
</dbReference>
<evidence type="ECO:0000259" key="2">
    <source>
        <dbReference type="Pfam" id="PF05048"/>
    </source>
</evidence>
<sequence>MSQKTDLIRRSDDVTRPDLSRRLFLAGTAGTLAFLSGTGPASAAIQVADLRGSIDAPDLGLLPDQHADQSSAFQHALNTAVENGRALFLPGGNYPVSNIRFPSGTLIVGVPGRTRLVYQGGGGLLASTQDTSHISLSGVVFDGANRSLGEHTEGLLDFVNVTDLRLEDCIISGSTKTAIVVTRCSGEIRGCQISGAAEAGIWSNEAKGLSLTDNTVQDCAAGGIWIHRWSVGEDGTIVSGNRIERIASRHGGTGQWGNGINVFRAGGVVISGNRIADCAFSAIRSNSGSNVQIIGNSCLRSGEAAIYSEFEFEGAVISNNIVDGATTGISVANFMQGGRMAVVSGNLIRNLSDIGPYPAEVAGFGIGISVEADTTVTGNVIEGAPQYGMLLGWGPYLRNVAVSQNVLKDCRTGIAVTVVEDAGSASIQGNIIQGSKDLAIAGYRWTDQVTVDLSQSNDWEHLLIAGNIVRD</sequence>
<organism evidence="4 5">
    <name type="scientific">Roseibium limicola</name>
    <dbReference type="NCBI Taxonomy" id="2816037"/>
    <lineage>
        <taxon>Bacteria</taxon>
        <taxon>Pseudomonadati</taxon>
        <taxon>Pseudomonadota</taxon>
        <taxon>Alphaproteobacteria</taxon>
        <taxon>Hyphomicrobiales</taxon>
        <taxon>Stappiaceae</taxon>
        <taxon>Roseibium</taxon>
    </lineage>
</organism>
<feature type="domain" description="Right handed beta helix" evidence="3">
    <location>
        <begin position="235"/>
        <end position="392"/>
    </location>
</feature>
<reference evidence="4" key="1">
    <citation type="submission" date="2021-03" db="EMBL/GenBank/DDBJ databases">
        <title>Roseibium sp. CAU 1637 isolated from Incheon.</title>
        <authorList>
            <person name="Kim W."/>
        </authorList>
    </citation>
    <scope>NUCLEOTIDE SEQUENCE</scope>
    <source>
        <strain evidence="4">CAU 1637</strain>
    </source>
</reference>
<dbReference type="EMBL" id="JAFLNF010000003">
    <property type="protein sequence ID" value="MBO0345276.1"/>
    <property type="molecule type" value="Genomic_DNA"/>
</dbReference>
<accession>A0A939J8F8</accession>
<dbReference type="AlphaFoldDB" id="A0A939J8F8"/>
<dbReference type="NCBIfam" id="TIGR03808">
    <property type="entry name" value="RR_plus_rpt_1"/>
    <property type="match status" value="1"/>
</dbReference>
<dbReference type="InterPro" id="IPR022444">
    <property type="entry name" value="Cofactor-bd_rpt"/>
</dbReference>
<feature type="domain" description="Periplasmic copper-binding protein NosD beta helix" evidence="2">
    <location>
        <begin position="162"/>
        <end position="227"/>
    </location>
</feature>
<dbReference type="InterPro" id="IPR011050">
    <property type="entry name" value="Pectin_lyase_fold/virulence"/>
</dbReference>
<gene>
    <name evidence="4" type="ORF">J0X15_08590</name>
</gene>
<dbReference type="InterPro" id="IPR022388">
    <property type="entry name" value="CHP03808"/>
</dbReference>
<dbReference type="Pfam" id="PF13229">
    <property type="entry name" value="Beta_helix"/>
    <property type="match status" value="1"/>
</dbReference>
<evidence type="ECO:0000256" key="1">
    <source>
        <dbReference type="ARBA" id="ARBA00022737"/>
    </source>
</evidence>
<keyword evidence="5" id="KW-1185">Reference proteome</keyword>
<dbReference type="InterPro" id="IPR006311">
    <property type="entry name" value="TAT_signal"/>
</dbReference>
<dbReference type="PROSITE" id="PS51318">
    <property type="entry name" value="TAT"/>
    <property type="match status" value="1"/>
</dbReference>
<name>A0A939J8F8_9HYPH</name>
<dbReference type="Gene3D" id="2.160.20.10">
    <property type="entry name" value="Single-stranded right-handed beta-helix, Pectin lyase-like"/>
    <property type="match status" value="1"/>
</dbReference>
<dbReference type="SMART" id="SM00710">
    <property type="entry name" value="PbH1"/>
    <property type="match status" value="10"/>
</dbReference>
<dbReference type="RefSeq" id="WP_206939721.1">
    <property type="nucleotide sequence ID" value="NZ_JAFLNF010000003.1"/>
</dbReference>
<dbReference type="SUPFAM" id="SSF51126">
    <property type="entry name" value="Pectin lyase-like"/>
    <property type="match status" value="1"/>
</dbReference>
<dbReference type="PANTHER" id="PTHR22990:SF15">
    <property type="entry name" value="F-BOX ONLY PROTEIN 10"/>
    <property type="match status" value="1"/>
</dbReference>
<dbReference type="InterPro" id="IPR006626">
    <property type="entry name" value="PbH1"/>
</dbReference>
<evidence type="ECO:0000259" key="3">
    <source>
        <dbReference type="Pfam" id="PF13229"/>
    </source>
</evidence>
<evidence type="ECO:0000313" key="5">
    <source>
        <dbReference type="Proteomes" id="UP000664779"/>
    </source>
</evidence>
<comment type="caution">
    <text evidence="4">The sequence shown here is derived from an EMBL/GenBank/DDBJ whole genome shotgun (WGS) entry which is preliminary data.</text>
</comment>
<protein>
    <submittedName>
        <fullName evidence="4">TIGR03808 family TAT-translocated repetitive protein</fullName>
    </submittedName>
</protein>
<keyword evidence="1" id="KW-0677">Repeat</keyword>
<dbReference type="InterPro" id="IPR051550">
    <property type="entry name" value="SCF-Subunits/Alg-Epimerases"/>
</dbReference>